<keyword evidence="3" id="KW-1185">Reference proteome</keyword>
<dbReference type="Pfam" id="PF13508">
    <property type="entry name" value="Acetyltransf_7"/>
    <property type="match status" value="1"/>
</dbReference>
<dbReference type="GO" id="GO:0016747">
    <property type="term" value="F:acyltransferase activity, transferring groups other than amino-acyl groups"/>
    <property type="evidence" value="ECO:0007669"/>
    <property type="project" value="InterPro"/>
</dbReference>
<dbReference type="InParanoid" id="A0A507AY48"/>
<organism evidence="2 3">
    <name type="scientific">Thyridium curvatum</name>
    <dbReference type="NCBI Taxonomy" id="1093900"/>
    <lineage>
        <taxon>Eukaryota</taxon>
        <taxon>Fungi</taxon>
        <taxon>Dikarya</taxon>
        <taxon>Ascomycota</taxon>
        <taxon>Pezizomycotina</taxon>
        <taxon>Sordariomycetes</taxon>
        <taxon>Sordariomycetidae</taxon>
        <taxon>Thyridiales</taxon>
        <taxon>Thyridiaceae</taxon>
        <taxon>Thyridium</taxon>
    </lineage>
</organism>
<dbReference type="EMBL" id="SKBQ01000004">
    <property type="protein sequence ID" value="TPX11374.1"/>
    <property type="molecule type" value="Genomic_DNA"/>
</dbReference>
<dbReference type="AlphaFoldDB" id="A0A507AY48"/>
<dbReference type="SUPFAM" id="SSF55729">
    <property type="entry name" value="Acyl-CoA N-acyltransferases (Nat)"/>
    <property type="match status" value="1"/>
</dbReference>
<dbReference type="GO" id="GO:0006048">
    <property type="term" value="P:UDP-N-acetylglucosamine biosynthetic process"/>
    <property type="evidence" value="ECO:0007669"/>
    <property type="project" value="UniProtKB-UniPathway"/>
</dbReference>
<dbReference type="PROSITE" id="PS51186">
    <property type="entry name" value="GNAT"/>
    <property type="match status" value="1"/>
</dbReference>
<evidence type="ECO:0000259" key="1">
    <source>
        <dbReference type="PROSITE" id="PS51186"/>
    </source>
</evidence>
<dbReference type="InterPro" id="IPR016181">
    <property type="entry name" value="Acyl_CoA_acyltransferase"/>
</dbReference>
<gene>
    <name evidence="2" type="ORF">E0L32_001192</name>
</gene>
<accession>A0A507AY48</accession>
<feature type="domain" description="N-acetyltransferase" evidence="1">
    <location>
        <begin position="25"/>
        <end position="166"/>
    </location>
</feature>
<comment type="caution">
    <text evidence="2">The sequence shown here is derived from an EMBL/GenBank/DDBJ whole genome shotgun (WGS) entry which is preliminary data.</text>
</comment>
<dbReference type="Proteomes" id="UP000319257">
    <property type="component" value="Unassembled WGS sequence"/>
</dbReference>
<sequence length="168" mass="18174">MSTSAFTLPAGYALVEGYPAPEAYMRLRADSGLSPRTPAQAACYAAGSWHGVYITYADPSLPSPSPVQGQEPSPVGMGRILGDGSWYFVIADMAVLPGHQRKGLGDAILKSLLARIRERAPEGETYVSLMADPPGKKLYERNGFIEGVRWNEVGMVLETEEGKKKEKV</sequence>
<evidence type="ECO:0000313" key="2">
    <source>
        <dbReference type="EMBL" id="TPX11374.1"/>
    </source>
</evidence>
<protein>
    <recommendedName>
        <fullName evidence="1">N-acetyltransferase domain-containing protein</fullName>
    </recommendedName>
</protein>
<dbReference type="Gene3D" id="3.40.630.30">
    <property type="match status" value="1"/>
</dbReference>
<dbReference type="InterPro" id="IPR000182">
    <property type="entry name" value="GNAT_dom"/>
</dbReference>
<proteinExistence type="predicted"/>
<reference evidence="2 3" key="1">
    <citation type="submission" date="2019-06" db="EMBL/GenBank/DDBJ databases">
        <title>Draft genome sequence of the filamentous fungus Phialemoniopsis curvata isolated from diesel fuel.</title>
        <authorList>
            <person name="Varaljay V.A."/>
            <person name="Lyon W.J."/>
            <person name="Crouch A.L."/>
            <person name="Drake C.E."/>
            <person name="Hollomon J.M."/>
            <person name="Nadeau L.J."/>
            <person name="Nunn H.S."/>
            <person name="Stevenson B.S."/>
            <person name="Bojanowski C.L."/>
            <person name="Crookes-Goodson W.J."/>
        </authorList>
    </citation>
    <scope>NUCLEOTIDE SEQUENCE [LARGE SCALE GENOMIC DNA]</scope>
    <source>
        <strain evidence="2 3">D216</strain>
    </source>
</reference>
<evidence type="ECO:0000313" key="3">
    <source>
        <dbReference type="Proteomes" id="UP000319257"/>
    </source>
</evidence>
<dbReference type="RefSeq" id="XP_030993085.1">
    <property type="nucleotide sequence ID" value="XM_031134746.1"/>
</dbReference>
<dbReference type="UniPathway" id="UPA00113">
    <property type="reaction ID" value="UER00529"/>
</dbReference>
<dbReference type="OrthoDB" id="2744543at2759"/>
<dbReference type="STRING" id="1093900.A0A507AY48"/>
<dbReference type="CDD" id="cd04301">
    <property type="entry name" value="NAT_SF"/>
    <property type="match status" value="1"/>
</dbReference>
<dbReference type="GeneID" id="41968639"/>
<name>A0A507AY48_9PEZI</name>